<evidence type="ECO:0000313" key="3">
    <source>
        <dbReference type="Proteomes" id="UP000290567"/>
    </source>
</evidence>
<keyword evidence="1" id="KW-1133">Transmembrane helix</keyword>
<evidence type="ECO:0000256" key="1">
    <source>
        <dbReference type="SAM" id="Phobius"/>
    </source>
</evidence>
<keyword evidence="1" id="KW-0812">Transmembrane</keyword>
<dbReference type="AlphaFoldDB" id="A0A4P5PDI5"/>
<accession>A0A4P5PDI5</accession>
<name>A0A4P5PDI5_9ENTE</name>
<protein>
    <submittedName>
        <fullName evidence="2">Branched-chain amino acid ABC transporter</fullName>
    </submittedName>
</protein>
<keyword evidence="3" id="KW-1185">Reference proteome</keyword>
<evidence type="ECO:0000313" key="2">
    <source>
        <dbReference type="EMBL" id="GCF93612.1"/>
    </source>
</evidence>
<dbReference type="EMBL" id="BJCC01000012">
    <property type="protein sequence ID" value="GCF93612.1"/>
    <property type="molecule type" value="Genomic_DNA"/>
</dbReference>
<keyword evidence="1" id="KW-0472">Membrane</keyword>
<organism evidence="2 3">
    <name type="scientific">Enterococcus florum</name>
    <dbReference type="NCBI Taxonomy" id="2480627"/>
    <lineage>
        <taxon>Bacteria</taxon>
        <taxon>Bacillati</taxon>
        <taxon>Bacillota</taxon>
        <taxon>Bacilli</taxon>
        <taxon>Lactobacillales</taxon>
        <taxon>Enterococcaceae</taxon>
        <taxon>Enterococcus</taxon>
    </lineage>
</organism>
<dbReference type="OrthoDB" id="7870017at2"/>
<feature type="transmembrane region" description="Helical" evidence="1">
    <location>
        <begin position="90"/>
        <end position="106"/>
    </location>
</feature>
<dbReference type="Pfam" id="PF05437">
    <property type="entry name" value="AzlD"/>
    <property type="match status" value="1"/>
</dbReference>
<dbReference type="InterPro" id="IPR008407">
    <property type="entry name" value="Brnchd-chn_aa_trnsp_AzlD"/>
</dbReference>
<sequence length="107" mass="11860">MSNHYYLFVLLGCMLVTWIPRVVPFVLARAVALPPTVEKFLSYIPLTILTALLFQSLLIFKAGHFPAIKFPEVLACIPALIVGIRTNDLMKIVITGVIGIALLRLIL</sequence>
<dbReference type="RefSeq" id="WP_146622068.1">
    <property type="nucleotide sequence ID" value="NZ_BJCC01000012.1"/>
</dbReference>
<dbReference type="Proteomes" id="UP000290567">
    <property type="component" value="Unassembled WGS sequence"/>
</dbReference>
<proteinExistence type="predicted"/>
<feature type="transmembrane region" description="Helical" evidence="1">
    <location>
        <begin position="40"/>
        <end position="60"/>
    </location>
</feature>
<gene>
    <name evidence="2" type="ORF">NRIC_15030</name>
</gene>
<comment type="caution">
    <text evidence="2">The sequence shown here is derived from an EMBL/GenBank/DDBJ whole genome shotgun (WGS) entry which is preliminary data.</text>
</comment>
<reference evidence="3" key="1">
    <citation type="submission" date="2019-02" db="EMBL/GenBank/DDBJ databases">
        <title>Draft genome sequence of Enterococcus sp. Gos25-1.</title>
        <authorList>
            <person name="Tanaka N."/>
            <person name="Shiwa Y."/>
            <person name="Fujita N."/>
        </authorList>
    </citation>
    <scope>NUCLEOTIDE SEQUENCE [LARGE SCALE GENOMIC DNA]</scope>
    <source>
        <strain evidence="3">Gos25-1</strain>
    </source>
</reference>